<protein>
    <submittedName>
        <fullName evidence="1">Uncharacterized protein</fullName>
    </submittedName>
</protein>
<accession>A0A8D0FEB1</accession>
<reference evidence="1" key="1">
    <citation type="submission" date="2025-08" db="UniProtKB">
        <authorList>
            <consortium name="Ensembl"/>
        </authorList>
    </citation>
    <scope>IDENTIFICATION</scope>
</reference>
<dbReference type="AlphaFoldDB" id="A0A8D0FEB1"/>
<evidence type="ECO:0000313" key="2">
    <source>
        <dbReference type="Proteomes" id="UP000694551"/>
    </source>
</evidence>
<reference evidence="1" key="2">
    <citation type="submission" date="2025-09" db="UniProtKB">
        <authorList>
            <consortium name="Ensembl"/>
        </authorList>
    </citation>
    <scope>IDENTIFICATION</scope>
</reference>
<organism evidence="1 2">
    <name type="scientific">Strix occidentalis caurina</name>
    <name type="common">northern spotted owl</name>
    <dbReference type="NCBI Taxonomy" id="311401"/>
    <lineage>
        <taxon>Eukaryota</taxon>
        <taxon>Metazoa</taxon>
        <taxon>Chordata</taxon>
        <taxon>Craniata</taxon>
        <taxon>Vertebrata</taxon>
        <taxon>Euteleostomi</taxon>
        <taxon>Archelosauria</taxon>
        <taxon>Archosauria</taxon>
        <taxon>Dinosauria</taxon>
        <taxon>Saurischia</taxon>
        <taxon>Theropoda</taxon>
        <taxon>Coelurosauria</taxon>
        <taxon>Aves</taxon>
        <taxon>Neognathae</taxon>
        <taxon>Neoaves</taxon>
        <taxon>Telluraves</taxon>
        <taxon>Strigiformes</taxon>
        <taxon>Strigidae</taxon>
        <taxon>Strix</taxon>
    </lineage>
</organism>
<keyword evidence="2" id="KW-1185">Reference proteome</keyword>
<name>A0A8D0FEB1_STROC</name>
<dbReference type="Proteomes" id="UP000694551">
    <property type="component" value="Unplaced"/>
</dbReference>
<proteinExistence type="predicted"/>
<dbReference type="Ensembl" id="ENSSOCT00000013987.1">
    <property type="protein sequence ID" value="ENSSOCP00000013619.1"/>
    <property type="gene ID" value="ENSSOCG00000010344.1"/>
</dbReference>
<sequence length="51" mass="5457">MSTHARHICYFFDYAALSMYSLGKGGHLCRGFIGMPVPSAPLGPWDGGLAV</sequence>
<evidence type="ECO:0000313" key="1">
    <source>
        <dbReference type="Ensembl" id="ENSSOCP00000013619.1"/>
    </source>
</evidence>